<evidence type="ECO:0000313" key="4">
    <source>
        <dbReference type="Proteomes" id="UP000777784"/>
    </source>
</evidence>
<organism evidence="3 4">
    <name type="scientific">Eiseniibacteriota bacterium</name>
    <dbReference type="NCBI Taxonomy" id="2212470"/>
    <lineage>
        <taxon>Bacteria</taxon>
        <taxon>Candidatus Eiseniibacteriota</taxon>
    </lineage>
</organism>
<dbReference type="EMBL" id="JAHJDP010000099">
    <property type="protein sequence ID" value="MBU2692718.1"/>
    <property type="molecule type" value="Genomic_DNA"/>
</dbReference>
<comment type="caution">
    <text evidence="3">The sequence shown here is derived from an EMBL/GenBank/DDBJ whole genome shotgun (WGS) entry which is preliminary data.</text>
</comment>
<keyword evidence="1" id="KW-1133">Transmembrane helix</keyword>
<reference evidence="3" key="1">
    <citation type="submission" date="2021-05" db="EMBL/GenBank/DDBJ databases">
        <title>Energy efficiency and biological interactions define the core microbiome of deep oligotrophic groundwater.</title>
        <authorList>
            <person name="Mehrshad M."/>
            <person name="Lopez-Fernandez M."/>
            <person name="Bell E."/>
            <person name="Bernier-Latmani R."/>
            <person name="Bertilsson S."/>
            <person name="Dopson M."/>
        </authorList>
    </citation>
    <scope>NUCLEOTIDE SEQUENCE</scope>
    <source>
        <strain evidence="3">Modern_marine.mb.64</strain>
    </source>
</reference>
<feature type="transmembrane region" description="Helical" evidence="1">
    <location>
        <begin position="103"/>
        <end position="121"/>
    </location>
</feature>
<proteinExistence type="predicted"/>
<feature type="domain" description="Fatty acid desaturase" evidence="2">
    <location>
        <begin position="64"/>
        <end position="294"/>
    </location>
</feature>
<keyword evidence="1" id="KW-0812">Transmembrane</keyword>
<feature type="transmembrane region" description="Helical" evidence="1">
    <location>
        <begin position="64"/>
        <end position="82"/>
    </location>
</feature>
<accession>A0A948RX91</accession>
<protein>
    <submittedName>
        <fullName evidence="3">Fatty acid desaturase</fullName>
    </submittedName>
</protein>
<dbReference type="Proteomes" id="UP000777784">
    <property type="component" value="Unassembled WGS sequence"/>
</dbReference>
<dbReference type="GO" id="GO:0042284">
    <property type="term" value="F:sphingolipid delta-4 desaturase activity"/>
    <property type="evidence" value="ECO:0007669"/>
    <property type="project" value="TreeGrafter"/>
</dbReference>
<sequence length="336" mass="39492">MKPRSYSQVAPLVKKALKDYFTIEEMRDLHRVETSRHFGLAIRHILLSMIALAILFWFKQPIIWIPVALFQGFQILGFTILLHEQVHEIIFRGRRPRLNRLMGLIYAFPSSISATQFRIWHLDHHKELGSSVHDPKRAYLTPKIVKRWYKLLYLTPFLFVIYSIASKKEAATYTQAERRLINIERTVGIFLHLIFAALLVLGGGWNAMLRVWFIPLFLAFPIAFTLNRLGQHYDINPDDPINWATLINSHPFWDFIFLYSNFHLEHHYFPRVPFYRLKELNERLQGFYTKHGVKPKTYGGILRGWFIENKTPHTDWYPPRKAAALSDGRPAGRPSA</sequence>
<feature type="transmembrane region" description="Helical" evidence="1">
    <location>
        <begin position="148"/>
        <end position="165"/>
    </location>
</feature>
<dbReference type="PANTHER" id="PTHR12879:SF8">
    <property type="entry name" value="SPHINGOLIPID DELTA(4)-DESATURASE DES1"/>
    <property type="match status" value="1"/>
</dbReference>
<feature type="transmembrane region" description="Helical" evidence="1">
    <location>
        <begin position="40"/>
        <end position="58"/>
    </location>
</feature>
<dbReference type="Pfam" id="PF00487">
    <property type="entry name" value="FA_desaturase"/>
    <property type="match status" value="1"/>
</dbReference>
<dbReference type="AlphaFoldDB" id="A0A948RX91"/>
<gene>
    <name evidence="3" type="ORF">KJ970_17515</name>
</gene>
<evidence type="ECO:0000313" key="3">
    <source>
        <dbReference type="EMBL" id="MBU2692718.1"/>
    </source>
</evidence>
<dbReference type="GO" id="GO:0046513">
    <property type="term" value="P:ceramide biosynthetic process"/>
    <property type="evidence" value="ECO:0007669"/>
    <property type="project" value="TreeGrafter"/>
</dbReference>
<name>A0A948RX91_UNCEI</name>
<keyword evidence="1" id="KW-0472">Membrane</keyword>
<evidence type="ECO:0000256" key="1">
    <source>
        <dbReference type="SAM" id="Phobius"/>
    </source>
</evidence>
<evidence type="ECO:0000259" key="2">
    <source>
        <dbReference type="Pfam" id="PF00487"/>
    </source>
</evidence>
<dbReference type="GO" id="GO:0016020">
    <property type="term" value="C:membrane"/>
    <property type="evidence" value="ECO:0007669"/>
    <property type="project" value="GOC"/>
</dbReference>
<dbReference type="InterPro" id="IPR005804">
    <property type="entry name" value="FA_desaturase_dom"/>
</dbReference>
<dbReference type="PANTHER" id="PTHR12879">
    <property type="entry name" value="SPHINGOLIPID DELTA 4 DESATURASE/C-4 HYDROXYLASE PROTEIN DES2"/>
    <property type="match status" value="1"/>
</dbReference>
<feature type="transmembrane region" description="Helical" evidence="1">
    <location>
        <begin position="186"/>
        <end position="205"/>
    </location>
</feature>